<keyword evidence="3" id="KW-1185">Reference proteome</keyword>
<evidence type="ECO:0000313" key="3">
    <source>
        <dbReference type="Proteomes" id="UP000192527"/>
    </source>
</evidence>
<organism evidence="2 3">
    <name type="scientific">Halobacillus mangrovi</name>
    <dbReference type="NCBI Taxonomy" id="402384"/>
    <lineage>
        <taxon>Bacteria</taxon>
        <taxon>Bacillati</taxon>
        <taxon>Bacillota</taxon>
        <taxon>Bacilli</taxon>
        <taxon>Bacillales</taxon>
        <taxon>Bacillaceae</taxon>
        <taxon>Halobacillus</taxon>
    </lineage>
</organism>
<dbReference type="KEGG" id="hmn:HM131_04450"/>
<dbReference type="OrthoDB" id="1902994at2"/>
<accession>A0A1W5ZS65</accession>
<dbReference type="AlphaFoldDB" id="A0A1W5ZS65"/>
<name>A0A1W5ZS65_9BACI</name>
<dbReference type="PANTHER" id="PTHR40078:SF1">
    <property type="entry name" value="INTEGRAL MEMBRANE PROTEIN"/>
    <property type="match status" value="1"/>
</dbReference>
<dbReference type="Pfam" id="PF19700">
    <property type="entry name" value="DUF6198"/>
    <property type="match status" value="1"/>
</dbReference>
<keyword evidence="1" id="KW-0812">Transmembrane</keyword>
<protein>
    <submittedName>
        <fullName evidence="2">Uncharacterized protein</fullName>
    </submittedName>
</protein>
<feature type="transmembrane region" description="Helical" evidence="1">
    <location>
        <begin position="103"/>
        <end position="126"/>
    </location>
</feature>
<dbReference type="PANTHER" id="PTHR40078">
    <property type="entry name" value="INTEGRAL MEMBRANE PROTEIN-RELATED"/>
    <property type="match status" value="1"/>
</dbReference>
<gene>
    <name evidence="2" type="ORF">HM131_04450</name>
</gene>
<evidence type="ECO:0000256" key="1">
    <source>
        <dbReference type="SAM" id="Phobius"/>
    </source>
</evidence>
<feature type="transmembrane region" description="Helical" evidence="1">
    <location>
        <begin position="173"/>
        <end position="190"/>
    </location>
</feature>
<proteinExistence type="predicted"/>
<dbReference type="Proteomes" id="UP000192527">
    <property type="component" value="Chromosome"/>
</dbReference>
<feature type="transmembrane region" description="Helical" evidence="1">
    <location>
        <begin position="147"/>
        <end position="167"/>
    </location>
</feature>
<evidence type="ECO:0000313" key="2">
    <source>
        <dbReference type="EMBL" id="ARI76132.1"/>
    </source>
</evidence>
<feature type="transmembrane region" description="Helical" evidence="1">
    <location>
        <begin position="43"/>
        <end position="62"/>
    </location>
</feature>
<reference evidence="2 3" key="1">
    <citation type="submission" date="2017-04" db="EMBL/GenBank/DDBJ databases">
        <title>The whole genome sequencing and assembly of Halobacillus mangrovi strain.</title>
        <authorList>
            <person name="Lee S.-J."/>
            <person name="Park M.-K."/>
            <person name="Kim J.-Y."/>
            <person name="Lee Y.-J."/>
            <person name="Yi H."/>
            <person name="Bahn Y.-S."/>
            <person name="Kim J.F."/>
            <person name="Lee D.-W."/>
        </authorList>
    </citation>
    <scope>NUCLEOTIDE SEQUENCE [LARGE SCALE GENOMIC DNA]</scope>
    <source>
        <strain evidence="2 3">KTB 131</strain>
    </source>
</reference>
<keyword evidence="1" id="KW-0472">Membrane</keyword>
<sequence length="213" mass="23527">MLYRSLVYLIGMFINFFGVALLINATLGAGFWTSFFIGVSDHLGYTVGFWYGAFQLLIIFINAKLMKQLPEVRAVVPVVLESLILDFWLEIVFGNVDLSTAPYLVQVLTLLTGVAVIGLGVAIYILPQFPRAPVDQLFLAVSHRFNLSIQAGQTLVAVIMTSLALAIGGPVGLGTLAPMLFLGPVIQLCYTRAYPLYYRIHPQGEKVYQESYQ</sequence>
<keyword evidence="1" id="KW-1133">Transmembrane helix</keyword>
<dbReference type="EMBL" id="CP020772">
    <property type="protein sequence ID" value="ARI76132.1"/>
    <property type="molecule type" value="Genomic_DNA"/>
</dbReference>
<feature type="transmembrane region" description="Helical" evidence="1">
    <location>
        <begin position="74"/>
        <end position="91"/>
    </location>
</feature>
<dbReference type="RefSeq" id="WP_085028363.1">
    <property type="nucleotide sequence ID" value="NZ_CP020772.1"/>
</dbReference>
<feature type="transmembrane region" description="Helical" evidence="1">
    <location>
        <begin position="7"/>
        <end position="37"/>
    </location>
</feature>
<dbReference type="STRING" id="402384.HM131_04450"/>
<dbReference type="InterPro" id="IPR038750">
    <property type="entry name" value="YczE/YyaS-like"/>
</dbReference>